<dbReference type="AlphaFoldDB" id="A0A0F7SUT3"/>
<organism evidence="9">
    <name type="scientific">Phaffia rhodozyma</name>
    <name type="common">Yeast</name>
    <name type="synonym">Xanthophyllomyces dendrorhous</name>
    <dbReference type="NCBI Taxonomy" id="264483"/>
    <lineage>
        <taxon>Eukaryota</taxon>
        <taxon>Fungi</taxon>
        <taxon>Dikarya</taxon>
        <taxon>Basidiomycota</taxon>
        <taxon>Agaricomycotina</taxon>
        <taxon>Tremellomycetes</taxon>
        <taxon>Cystofilobasidiales</taxon>
        <taxon>Mrakiaceae</taxon>
        <taxon>Phaffia</taxon>
    </lineage>
</organism>
<dbReference type="InterPro" id="IPR000719">
    <property type="entry name" value="Prot_kinase_dom"/>
</dbReference>
<feature type="compositionally biased region" description="Polar residues" evidence="7">
    <location>
        <begin position="355"/>
        <end position="376"/>
    </location>
</feature>
<dbReference type="Gene3D" id="3.30.200.20">
    <property type="entry name" value="Phosphorylase Kinase, domain 1"/>
    <property type="match status" value="1"/>
</dbReference>
<feature type="compositionally biased region" description="Low complexity" evidence="7">
    <location>
        <begin position="81"/>
        <end position="96"/>
    </location>
</feature>
<dbReference type="FunFam" id="1.10.510.10:FF:000263">
    <property type="entry name" value="MAP kinase skh1/pek1"/>
    <property type="match status" value="1"/>
</dbReference>
<keyword evidence="2 6" id="KW-0547">Nucleotide-binding</keyword>
<feature type="region of interest" description="Disordered" evidence="7">
    <location>
        <begin position="320"/>
        <end position="389"/>
    </location>
</feature>
<dbReference type="PROSITE" id="PS50011">
    <property type="entry name" value="PROTEIN_KINASE_DOM"/>
    <property type="match status" value="1"/>
</dbReference>
<feature type="compositionally biased region" description="Low complexity" evidence="7">
    <location>
        <begin position="9"/>
        <end position="25"/>
    </location>
</feature>
<dbReference type="SMART" id="SM00220">
    <property type="entry name" value="S_TKc"/>
    <property type="match status" value="1"/>
</dbReference>
<feature type="compositionally biased region" description="Low complexity" evidence="7">
    <location>
        <begin position="205"/>
        <end position="226"/>
    </location>
</feature>
<feature type="compositionally biased region" description="Polar residues" evidence="7">
    <location>
        <begin position="121"/>
        <end position="151"/>
    </location>
</feature>
<dbReference type="PROSITE" id="PS00108">
    <property type="entry name" value="PROTEIN_KINASE_ST"/>
    <property type="match status" value="1"/>
</dbReference>
<dbReference type="GO" id="GO:0005524">
    <property type="term" value="F:ATP binding"/>
    <property type="evidence" value="ECO:0007669"/>
    <property type="project" value="UniProtKB-UniRule"/>
</dbReference>
<evidence type="ECO:0000259" key="8">
    <source>
        <dbReference type="PROSITE" id="PS50011"/>
    </source>
</evidence>
<feature type="compositionally biased region" description="Basic and acidic residues" evidence="7">
    <location>
        <begin position="493"/>
        <end position="507"/>
    </location>
</feature>
<dbReference type="Gene3D" id="1.10.510.10">
    <property type="entry name" value="Transferase(Phosphotransferase) domain 1"/>
    <property type="match status" value="1"/>
</dbReference>
<feature type="compositionally biased region" description="Low complexity" evidence="7">
    <location>
        <begin position="320"/>
        <end position="354"/>
    </location>
</feature>
<dbReference type="SUPFAM" id="SSF56112">
    <property type="entry name" value="Protein kinase-like (PK-like)"/>
    <property type="match status" value="1"/>
</dbReference>
<feature type="region of interest" description="Disordered" evidence="7">
    <location>
        <begin position="42"/>
        <end position="281"/>
    </location>
</feature>
<keyword evidence="3 9" id="KW-0418">Kinase</keyword>
<evidence type="ECO:0000256" key="5">
    <source>
        <dbReference type="ARBA" id="ARBA00038035"/>
    </source>
</evidence>
<dbReference type="InterPro" id="IPR050915">
    <property type="entry name" value="MAP_kinase_kinase"/>
</dbReference>
<dbReference type="InterPro" id="IPR017441">
    <property type="entry name" value="Protein_kinase_ATP_BS"/>
</dbReference>
<feature type="region of interest" description="Disordered" evidence="7">
    <location>
        <begin position="1"/>
        <end position="27"/>
    </location>
</feature>
<evidence type="ECO:0000256" key="7">
    <source>
        <dbReference type="SAM" id="MobiDB-lite"/>
    </source>
</evidence>
<feature type="compositionally biased region" description="Low complexity" evidence="7">
    <location>
        <begin position="508"/>
        <end position="518"/>
    </location>
</feature>
<dbReference type="InterPro" id="IPR011009">
    <property type="entry name" value="Kinase-like_dom_sf"/>
</dbReference>
<evidence type="ECO:0000256" key="1">
    <source>
        <dbReference type="ARBA" id="ARBA00022679"/>
    </source>
</evidence>
<evidence type="ECO:0000256" key="2">
    <source>
        <dbReference type="ARBA" id="ARBA00022741"/>
    </source>
</evidence>
<evidence type="ECO:0000256" key="4">
    <source>
        <dbReference type="ARBA" id="ARBA00022840"/>
    </source>
</evidence>
<reference evidence="9" key="1">
    <citation type="submission" date="2014-08" db="EMBL/GenBank/DDBJ databases">
        <authorList>
            <person name="Sharma Rahul"/>
            <person name="Thines Marco"/>
        </authorList>
    </citation>
    <scope>NUCLEOTIDE SEQUENCE</scope>
</reference>
<comment type="similarity">
    <text evidence="5">Belongs to the protein kinase superfamily. STE Ser/Thr protein kinase family. MAP kinase kinase subfamily.</text>
</comment>
<dbReference type="PANTHER" id="PTHR47448:SF5">
    <property type="entry name" value="MITOGEN-ACTIVATED PROTEIN KINASE KINAE MKK2"/>
    <property type="match status" value="1"/>
</dbReference>
<feature type="region of interest" description="Disordered" evidence="7">
    <location>
        <begin position="448"/>
        <end position="532"/>
    </location>
</feature>
<feature type="compositionally biased region" description="Polar residues" evidence="7">
    <location>
        <begin position="459"/>
        <end position="468"/>
    </location>
</feature>
<keyword evidence="4 6" id="KW-0067">ATP-binding</keyword>
<evidence type="ECO:0000256" key="3">
    <source>
        <dbReference type="ARBA" id="ARBA00022777"/>
    </source>
</evidence>
<accession>A0A0F7SUT3</accession>
<dbReference type="EMBL" id="LN483166">
    <property type="protein sequence ID" value="CED84464.1"/>
    <property type="molecule type" value="Genomic_DNA"/>
</dbReference>
<feature type="compositionally biased region" description="Polar residues" evidence="7">
    <location>
        <begin position="158"/>
        <end position="204"/>
    </location>
</feature>
<sequence length="834" mass="88942">MSAPPPRRPGGARPNVSSLGSSLSGRPSLNFLAAEAGSCAGLNGYIDEYPSKPPNHSRPTYPPQSDFALAASHQDNTSLVGRSPGSSSAASSIPSRPTLGISTPSRSELRQDSNDARAQLSDDQNATSTSYPQSTVSEAPCSDQPSASSIASPFKSKLSLSLGATHSSLSPQNRGTLLQTSSSSSFRNQPAQSSPHINFSPPTQSLTTPTVSSMSPSPSASRPRVPILAVVQSGPTSSEEDRTESLPSRSASSVEGRVKSLPRPNLSPSPMSSRPKLGLSLGIPNGNVPGINVDQAGEIGWVDSQGISLVNPNARPAFFSNASPSPSASRPRVPTLATPKPSLSLSLSPSYRSTGRLSSPTSDHLTPTPTSYQESSQPPPKLFLSTTLSPSQSSFVTPVPYSDFDESSSGDRTVRPLSVAELEDGGVYGGYGTPGVLNLQSVSTGWDERTSLPKAGSTLAGSRSTSSMADDLRAAVSGLSLRDPPNLGRTRPHTAEEGWVRSSEESVRSSSSSGSSSGYGSGREVDMAQQDSVTAKQEVVPLRFDPAELEDLAYLGEGAGGAVTKVRNRRTGVVMAKKIIPSSPNPAIHRQILRELQFLSTCSSPCIVDHYGSFLTDGDSMIGILMEYCEGKSLDAVVKESKRKGLRSSERILGKIAVAVLRGLDYLHERRIIHRDIKPSNILVTQQGQFKICDFGVSGELVGSLAGTFTGTSFYMAPERILGREYSIKSDVWSLGLSLLEVASNRFPFPPEGEPPIVGQFDLLNFIVNQPPPKLVDDEDVVWSEGIKDVVRLCLIPSAADRPYPRDLLRHPFVRQSERRKTDLAKWIAHIWDW</sequence>
<proteinExistence type="inferred from homology"/>
<dbReference type="Pfam" id="PF00069">
    <property type="entry name" value="Pkinase"/>
    <property type="match status" value="1"/>
</dbReference>
<feature type="binding site" evidence="6">
    <location>
        <position position="578"/>
    </location>
    <ligand>
        <name>ATP</name>
        <dbReference type="ChEBI" id="CHEBI:30616"/>
    </ligand>
</feature>
<protein>
    <submittedName>
        <fullName evidence="9">Mitogen-activated protein kinase kinase</fullName>
    </submittedName>
</protein>
<dbReference type="PANTHER" id="PTHR47448">
    <property type="entry name" value="DUAL SPECIFICITY MITOGEN-ACTIVATED PROTEIN KINASE KINASE DSOR1-LIKE PROTEIN"/>
    <property type="match status" value="1"/>
</dbReference>
<dbReference type="InterPro" id="IPR008271">
    <property type="entry name" value="Ser/Thr_kinase_AS"/>
</dbReference>
<dbReference type="PROSITE" id="PS00107">
    <property type="entry name" value="PROTEIN_KINASE_ATP"/>
    <property type="match status" value="1"/>
</dbReference>
<evidence type="ECO:0000256" key="6">
    <source>
        <dbReference type="PROSITE-ProRule" id="PRU10141"/>
    </source>
</evidence>
<keyword evidence="1" id="KW-0808">Transferase</keyword>
<feature type="domain" description="Protein kinase" evidence="8">
    <location>
        <begin position="549"/>
        <end position="814"/>
    </location>
</feature>
<evidence type="ECO:0000313" key="9">
    <source>
        <dbReference type="EMBL" id="CED84464.1"/>
    </source>
</evidence>
<dbReference type="GO" id="GO:0004672">
    <property type="term" value="F:protein kinase activity"/>
    <property type="evidence" value="ECO:0007669"/>
    <property type="project" value="InterPro"/>
</dbReference>
<dbReference type="GO" id="GO:0000165">
    <property type="term" value="P:MAPK cascade"/>
    <property type="evidence" value="ECO:0007669"/>
    <property type="project" value="UniProtKB-ARBA"/>
</dbReference>
<name>A0A0F7SUT3_PHARH</name>